<sequence length="168" mass="17473">MATLTVWRFDTAGGARAALELLDSLMGQHLVQVDDAALVTWPRGRESPRTEQVRGADGSGRSLALGGSFWGLLFGLVFFVPLLGIAVGAGAGAMAGSHLAGAGIDDRFVDEVRKKVTPGTSALFVLSSHAVVETAVGRLRAVGAELVSTSLSPDEEARLRKVFAGDRG</sequence>
<dbReference type="AlphaFoldDB" id="A0A1H3L513"/>
<evidence type="ECO:0000313" key="2">
    <source>
        <dbReference type="EMBL" id="SDY59532.1"/>
    </source>
</evidence>
<reference evidence="2 3" key="1">
    <citation type="submission" date="2016-10" db="EMBL/GenBank/DDBJ databases">
        <authorList>
            <person name="de Groot N.N."/>
        </authorList>
    </citation>
    <scope>NUCLEOTIDE SEQUENCE [LARGE SCALE GENOMIC DNA]</scope>
    <source>
        <strain evidence="2 3">CPCC 202699</strain>
    </source>
</reference>
<keyword evidence="1" id="KW-1133">Transmembrane helix</keyword>
<keyword evidence="1" id="KW-0812">Transmembrane</keyword>
<protein>
    <submittedName>
        <fullName evidence="2">Uncharacterized membrane protein</fullName>
    </submittedName>
</protein>
<keyword evidence="1" id="KW-0472">Membrane</keyword>
<organism evidence="2 3">
    <name type="scientific">Amycolatopsis xylanica</name>
    <dbReference type="NCBI Taxonomy" id="589385"/>
    <lineage>
        <taxon>Bacteria</taxon>
        <taxon>Bacillati</taxon>
        <taxon>Actinomycetota</taxon>
        <taxon>Actinomycetes</taxon>
        <taxon>Pseudonocardiales</taxon>
        <taxon>Pseudonocardiaceae</taxon>
        <taxon>Amycolatopsis</taxon>
    </lineage>
</organism>
<accession>A0A1H3L513</accession>
<keyword evidence="3" id="KW-1185">Reference proteome</keyword>
<proteinExistence type="predicted"/>
<name>A0A1H3L513_9PSEU</name>
<dbReference type="Pfam" id="PF06897">
    <property type="entry name" value="DUF1269"/>
    <property type="match status" value="1"/>
</dbReference>
<dbReference type="EMBL" id="FNON01000006">
    <property type="protein sequence ID" value="SDY59532.1"/>
    <property type="molecule type" value="Genomic_DNA"/>
</dbReference>
<gene>
    <name evidence="2" type="ORF">SAMN05421504_10667</name>
</gene>
<dbReference type="RefSeq" id="WP_091293384.1">
    <property type="nucleotide sequence ID" value="NZ_FNON01000006.1"/>
</dbReference>
<dbReference type="Proteomes" id="UP000199515">
    <property type="component" value="Unassembled WGS sequence"/>
</dbReference>
<feature type="transmembrane region" description="Helical" evidence="1">
    <location>
        <begin position="69"/>
        <end position="89"/>
    </location>
</feature>
<dbReference type="InterPro" id="IPR009200">
    <property type="entry name" value="DUF1269_membrane"/>
</dbReference>
<dbReference type="STRING" id="589385.SAMN05421504_10667"/>
<dbReference type="OrthoDB" id="5244321at2"/>
<evidence type="ECO:0000313" key="3">
    <source>
        <dbReference type="Proteomes" id="UP000199515"/>
    </source>
</evidence>
<evidence type="ECO:0000256" key="1">
    <source>
        <dbReference type="SAM" id="Phobius"/>
    </source>
</evidence>